<feature type="region of interest" description="Disordered" evidence="1">
    <location>
        <begin position="313"/>
        <end position="375"/>
    </location>
</feature>
<evidence type="ECO:0000313" key="2">
    <source>
        <dbReference type="EMBL" id="KDR83152.1"/>
    </source>
</evidence>
<evidence type="ECO:0000256" key="1">
    <source>
        <dbReference type="SAM" id="MobiDB-lite"/>
    </source>
</evidence>
<feature type="compositionally biased region" description="Basic residues" evidence="1">
    <location>
        <begin position="155"/>
        <end position="167"/>
    </location>
</feature>
<feature type="compositionally biased region" description="Basic residues" evidence="1">
    <location>
        <begin position="453"/>
        <end position="464"/>
    </location>
</feature>
<feature type="compositionally biased region" description="Low complexity" evidence="1">
    <location>
        <begin position="11"/>
        <end position="21"/>
    </location>
</feature>
<name>A0A067TLC7_GALM3</name>
<accession>A0A067TLC7</accession>
<dbReference type="HOGENOM" id="CLU_580088_0_0_1"/>
<evidence type="ECO:0000313" key="3">
    <source>
        <dbReference type="Proteomes" id="UP000027222"/>
    </source>
</evidence>
<keyword evidence="3" id="KW-1185">Reference proteome</keyword>
<feature type="compositionally biased region" description="Polar residues" evidence="1">
    <location>
        <begin position="337"/>
        <end position="358"/>
    </location>
</feature>
<sequence length="504" mass="53339">MNYPNRLPQNSSLPPVSVAAAAPPPQDGRDPVVDGADAARSGHVDGGENVEVDADDERDDLDGLSSDPNLGCVVAPHPDSLVERPKLPFQDKWHVVTVGYPCGIHQVWGNAQAAAATRGGTSKGFIEFSDAREYYKACYEQGNCWVSDKSDLRRSKGKKKKGPSHSGRKNDPIPIVSSPIYISSTPVSPAERSGTSGSYLPMTPTNRRNAAFAAAPVTPSHSPINLRLTTPRTTVLGPGTLARFFDTRAVTTATTTDSRLPMNSVARTTRSDPSTLSHFSDSTAALTATTGMVAGTHPGNLVQNAPLPHASTLAAASTRAPEVRTGQKNSKKRYVTVSDSDSSDQLGWTRQKNVSSAATRVKKPKNSAPVPSAPSSMQAVQGTQLAAVALSAQPTQVVQPTQPPAPPVAVTRSTLPVHHNATAGPSNHATSSTACFPEVINVSDFDDEPPPPRTKRRGAKKRHAPKVCLDSDGYEYTNFDGDGWEQIGKILDNPQAAKDASPSM</sequence>
<organism evidence="2 3">
    <name type="scientific">Galerina marginata (strain CBS 339.88)</name>
    <dbReference type="NCBI Taxonomy" id="685588"/>
    <lineage>
        <taxon>Eukaryota</taxon>
        <taxon>Fungi</taxon>
        <taxon>Dikarya</taxon>
        <taxon>Basidiomycota</taxon>
        <taxon>Agaricomycotina</taxon>
        <taxon>Agaricomycetes</taxon>
        <taxon>Agaricomycetidae</taxon>
        <taxon>Agaricales</taxon>
        <taxon>Agaricineae</taxon>
        <taxon>Strophariaceae</taxon>
        <taxon>Galerina</taxon>
    </lineage>
</organism>
<feature type="compositionally biased region" description="Acidic residues" evidence="1">
    <location>
        <begin position="48"/>
        <end position="62"/>
    </location>
</feature>
<proteinExistence type="predicted"/>
<dbReference type="AlphaFoldDB" id="A0A067TLC7"/>
<protein>
    <submittedName>
        <fullName evidence="2">Uncharacterized protein</fullName>
    </submittedName>
</protein>
<gene>
    <name evidence="2" type="ORF">GALMADRAFT_134647</name>
</gene>
<feature type="region of interest" description="Disordered" evidence="1">
    <location>
        <begin position="1"/>
        <end position="67"/>
    </location>
</feature>
<dbReference type="EMBL" id="KL142369">
    <property type="protein sequence ID" value="KDR83152.1"/>
    <property type="molecule type" value="Genomic_DNA"/>
</dbReference>
<feature type="region of interest" description="Disordered" evidence="1">
    <location>
        <begin position="150"/>
        <end position="177"/>
    </location>
</feature>
<reference evidence="3" key="1">
    <citation type="journal article" date="2014" name="Proc. Natl. Acad. Sci. U.S.A.">
        <title>Extensive sampling of basidiomycete genomes demonstrates inadequacy of the white-rot/brown-rot paradigm for wood decay fungi.</title>
        <authorList>
            <person name="Riley R."/>
            <person name="Salamov A.A."/>
            <person name="Brown D.W."/>
            <person name="Nagy L.G."/>
            <person name="Floudas D."/>
            <person name="Held B.W."/>
            <person name="Levasseur A."/>
            <person name="Lombard V."/>
            <person name="Morin E."/>
            <person name="Otillar R."/>
            <person name="Lindquist E.A."/>
            <person name="Sun H."/>
            <person name="LaButti K.M."/>
            <person name="Schmutz J."/>
            <person name="Jabbour D."/>
            <person name="Luo H."/>
            <person name="Baker S.E."/>
            <person name="Pisabarro A.G."/>
            <person name="Walton J.D."/>
            <person name="Blanchette R.A."/>
            <person name="Henrissat B."/>
            <person name="Martin F."/>
            <person name="Cullen D."/>
            <person name="Hibbett D.S."/>
            <person name="Grigoriev I.V."/>
        </authorList>
    </citation>
    <scope>NUCLEOTIDE SEQUENCE [LARGE SCALE GENOMIC DNA]</scope>
    <source>
        <strain evidence="3">CBS 339.88</strain>
    </source>
</reference>
<feature type="region of interest" description="Disordered" evidence="1">
    <location>
        <begin position="441"/>
        <end position="464"/>
    </location>
</feature>
<dbReference type="Proteomes" id="UP000027222">
    <property type="component" value="Unassembled WGS sequence"/>
</dbReference>